<reference evidence="1 2" key="1">
    <citation type="submission" date="2015-11" db="EMBL/GenBank/DDBJ databases">
        <title>Expanding the genomic diversity of Burkholderia species for the development of highly accurate diagnostics.</title>
        <authorList>
            <person name="Sahl J."/>
            <person name="Keim P."/>
            <person name="Wagner D."/>
        </authorList>
    </citation>
    <scope>NUCLEOTIDE SEQUENCE [LARGE SCALE GENOMIC DNA]</scope>
    <source>
        <strain evidence="1 2">MSMB2167WGS</strain>
    </source>
</reference>
<evidence type="ECO:0000313" key="1">
    <source>
        <dbReference type="EMBL" id="KWD94536.1"/>
    </source>
</evidence>
<evidence type="ECO:0000313" key="2">
    <source>
        <dbReference type="Proteomes" id="UP000062998"/>
    </source>
</evidence>
<sequence>MRLDQFWREAIQSSSSDSTKTVHLGLSFLGRGKLGSFFTRYQSFRIEQSSFWAARTGRMAWIDCEGEDI</sequence>
<organism evidence="1 2">
    <name type="scientific">Burkholderia ubonensis</name>
    <dbReference type="NCBI Taxonomy" id="101571"/>
    <lineage>
        <taxon>Bacteria</taxon>
        <taxon>Pseudomonadati</taxon>
        <taxon>Pseudomonadota</taxon>
        <taxon>Betaproteobacteria</taxon>
        <taxon>Burkholderiales</taxon>
        <taxon>Burkholderiaceae</taxon>
        <taxon>Burkholderia</taxon>
        <taxon>Burkholderia cepacia complex</taxon>
    </lineage>
</organism>
<dbReference type="EMBL" id="LPIX01000097">
    <property type="protein sequence ID" value="KWD94536.1"/>
    <property type="molecule type" value="Genomic_DNA"/>
</dbReference>
<dbReference type="Proteomes" id="UP000062998">
    <property type="component" value="Unassembled WGS sequence"/>
</dbReference>
<protein>
    <submittedName>
        <fullName evidence="1">Uncharacterized protein</fullName>
    </submittedName>
</protein>
<comment type="caution">
    <text evidence="1">The sequence shown here is derived from an EMBL/GenBank/DDBJ whole genome shotgun (WGS) entry which is preliminary data.</text>
</comment>
<gene>
    <name evidence="1" type="ORF">WL73_25625</name>
</gene>
<proteinExistence type="predicted"/>
<name>A0A119MHR9_9BURK</name>
<dbReference type="AlphaFoldDB" id="A0A119MHR9"/>
<accession>A0A119MHR9</accession>